<dbReference type="OrthoDB" id="7305308at2759"/>
<dbReference type="Proteomes" id="UP000664521">
    <property type="component" value="Unassembled WGS sequence"/>
</dbReference>
<organism evidence="5 6">
    <name type="scientific">Heterodermia speciosa</name>
    <dbReference type="NCBI Taxonomy" id="116794"/>
    <lineage>
        <taxon>Eukaryota</taxon>
        <taxon>Fungi</taxon>
        <taxon>Dikarya</taxon>
        <taxon>Ascomycota</taxon>
        <taxon>Pezizomycotina</taxon>
        <taxon>Lecanoromycetes</taxon>
        <taxon>OSLEUM clade</taxon>
        <taxon>Lecanoromycetidae</taxon>
        <taxon>Caliciales</taxon>
        <taxon>Physciaceae</taxon>
        <taxon>Heterodermia</taxon>
    </lineage>
</organism>
<sequence>MKSSLPHLLCAAFVRKLPDPLFYRYRPTFVMAQSSADTATVRYATEAGTLSPSECGQALSLESKAMPDAVLGVLAGNVPIILTLIQELAAYERASDSVLATEDTLRASLSFPSNPSAGYAKTLLIFPSESSPSSHCAGMALFFNNYSTWRAAPGIYLEDLFVRPEFRGQGYGKRLLGELALEVKKIGGKRLEWSVLKWNEPSIKFYKSVGAQQMEEWVGMRVDTEAGLGKIGAWGSGVEG</sequence>
<dbReference type="Gene3D" id="3.40.630.30">
    <property type="match status" value="1"/>
</dbReference>
<dbReference type="EMBL" id="CAJPDS010000046">
    <property type="protein sequence ID" value="CAF9927847.1"/>
    <property type="molecule type" value="Genomic_DNA"/>
</dbReference>
<dbReference type="AlphaFoldDB" id="A0A8H3IH46"/>
<proteinExistence type="inferred from homology"/>
<dbReference type="GO" id="GO:0008080">
    <property type="term" value="F:N-acetyltransferase activity"/>
    <property type="evidence" value="ECO:0007669"/>
    <property type="project" value="TreeGrafter"/>
</dbReference>
<protein>
    <recommendedName>
        <fullName evidence="4">N-acetyltransferase domain-containing protein</fullName>
    </recommendedName>
</protein>
<dbReference type="PANTHER" id="PTHR10545:SF29">
    <property type="entry name" value="GH14572P-RELATED"/>
    <property type="match status" value="1"/>
</dbReference>
<dbReference type="PROSITE" id="PS51186">
    <property type="entry name" value="GNAT"/>
    <property type="match status" value="1"/>
</dbReference>
<evidence type="ECO:0000313" key="6">
    <source>
        <dbReference type="Proteomes" id="UP000664521"/>
    </source>
</evidence>
<name>A0A8H3IH46_9LECA</name>
<keyword evidence="6" id="KW-1185">Reference proteome</keyword>
<comment type="similarity">
    <text evidence="1">Belongs to the acetyltransferase family.</text>
</comment>
<dbReference type="FunFam" id="3.40.630.30:FF:000064">
    <property type="entry name" value="GNAT family acetyltransferase"/>
    <property type="match status" value="1"/>
</dbReference>
<keyword evidence="3" id="KW-0012">Acyltransferase</keyword>
<gene>
    <name evidence="5" type="ORF">HETSPECPRED_006681</name>
</gene>
<evidence type="ECO:0000256" key="1">
    <source>
        <dbReference type="ARBA" id="ARBA00008694"/>
    </source>
</evidence>
<dbReference type="SUPFAM" id="SSF55729">
    <property type="entry name" value="Acyl-CoA N-acyltransferases (Nat)"/>
    <property type="match status" value="1"/>
</dbReference>
<dbReference type="InterPro" id="IPR016181">
    <property type="entry name" value="Acyl_CoA_acyltransferase"/>
</dbReference>
<comment type="caution">
    <text evidence="5">The sequence shown here is derived from an EMBL/GenBank/DDBJ whole genome shotgun (WGS) entry which is preliminary data.</text>
</comment>
<dbReference type="InterPro" id="IPR051016">
    <property type="entry name" value="Diverse_Substrate_AcTransf"/>
</dbReference>
<dbReference type="PANTHER" id="PTHR10545">
    <property type="entry name" value="DIAMINE N-ACETYLTRANSFERASE"/>
    <property type="match status" value="1"/>
</dbReference>
<evidence type="ECO:0000259" key="4">
    <source>
        <dbReference type="PROSITE" id="PS51186"/>
    </source>
</evidence>
<dbReference type="Pfam" id="PF00583">
    <property type="entry name" value="Acetyltransf_1"/>
    <property type="match status" value="1"/>
</dbReference>
<feature type="domain" description="N-acetyltransferase" evidence="4">
    <location>
        <begin position="79"/>
        <end position="225"/>
    </location>
</feature>
<accession>A0A8H3IH46</accession>
<dbReference type="InterPro" id="IPR000182">
    <property type="entry name" value="GNAT_dom"/>
</dbReference>
<reference evidence="5" key="1">
    <citation type="submission" date="2021-03" db="EMBL/GenBank/DDBJ databases">
        <authorList>
            <person name="Tagirdzhanova G."/>
        </authorList>
    </citation>
    <scope>NUCLEOTIDE SEQUENCE</scope>
</reference>
<evidence type="ECO:0000313" key="5">
    <source>
        <dbReference type="EMBL" id="CAF9927847.1"/>
    </source>
</evidence>
<keyword evidence="2" id="KW-0808">Transferase</keyword>
<evidence type="ECO:0000256" key="2">
    <source>
        <dbReference type="ARBA" id="ARBA00022679"/>
    </source>
</evidence>
<dbReference type="CDD" id="cd04301">
    <property type="entry name" value="NAT_SF"/>
    <property type="match status" value="1"/>
</dbReference>
<evidence type="ECO:0000256" key="3">
    <source>
        <dbReference type="ARBA" id="ARBA00023315"/>
    </source>
</evidence>